<name>A0A4U0SKX3_9ACTN</name>
<keyword evidence="2" id="KW-1185">Reference proteome</keyword>
<proteinExistence type="predicted"/>
<accession>A0A4U0SKX3</accession>
<reference evidence="1 2" key="1">
    <citation type="submission" date="2019-04" db="EMBL/GenBank/DDBJ databases">
        <title>Streptomyces oryziradicis sp. nov., a novel actinomycete isolated from rhizosphere soil of rice (Oryza sativa L.).</title>
        <authorList>
            <person name="Li C."/>
        </authorList>
    </citation>
    <scope>NUCLEOTIDE SEQUENCE [LARGE SCALE GENOMIC DNA]</scope>
    <source>
        <strain evidence="1 2">NEAU-C40</strain>
    </source>
</reference>
<dbReference type="Proteomes" id="UP000305778">
    <property type="component" value="Unassembled WGS sequence"/>
</dbReference>
<gene>
    <name evidence="1" type="ORF">FCI23_20795</name>
</gene>
<evidence type="ECO:0000313" key="2">
    <source>
        <dbReference type="Proteomes" id="UP000305778"/>
    </source>
</evidence>
<comment type="caution">
    <text evidence="1">The sequence shown here is derived from an EMBL/GenBank/DDBJ whole genome shotgun (WGS) entry which is preliminary data.</text>
</comment>
<sequence>MSPGWPTRTGRRGPGSAHDGRMLRIPALLLLTGAACGVTVQAAWAAGPEQTECRTSVKGSEGIAICFNPDPDIDHAQLHIECRRWWDPDVDGRPVAVGPAETVTLSDRCWKEIQSVWVTLR</sequence>
<evidence type="ECO:0000313" key="1">
    <source>
        <dbReference type="EMBL" id="TKA09833.1"/>
    </source>
</evidence>
<dbReference type="OrthoDB" id="4326086at2"/>
<organism evidence="1 2">
    <name type="scientific">Actinacidiphila oryziradicis</name>
    <dbReference type="NCBI Taxonomy" id="2571141"/>
    <lineage>
        <taxon>Bacteria</taxon>
        <taxon>Bacillati</taxon>
        <taxon>Actinomycetota</taxon>
        <taxon>Actinomycetes</taxon>
        <taxon>Kitasatosporales</taxon>
        <taxon>Streptomycetaceae</taxon>
        <taxon>Actinacidiphila</taxon>
    </lineage>
</organism>
<dbReference type="AlphaFoldDB" id="A0A4U0SKX3"/>
<protein>
    <submittedName>
        <fullName evidence="1">Uncharacterized protein</fullName>
    </submittedName>
</protein>
<dbReference type="EMBL" id="SUMC01000019">
    <property type="protein sequence ID" value="TKA09833.1"/>
    <property type="molecule type" value="Genomic_DNA"/>
</dbReference>